<keyword evidence="5" id="KW-1185">Reference proteome</keyword>
<dbReference type="InterPro" id="IPR043197">
    <property type="entry name" value="Plakin"/>
</dbReference>
<comment type="caution">
    <text evidence="4">The sequence shown here is derived from an EMBL/GenBank/DDBJ whole genome shotgun (WGS) entry which is preliminary data.</text>
</comment>
<dbReference type="Pfam" id="PF00681">
    <property type="entry name" value="Plectin"/>
    <property type="match status" value="2"/>
</dbReference>
<feature type="compositionally biased region" description="Basic and acidic residues" evidence="3">
    <location>
        <begin position="217"/>
        <end position="229"/>
    </location>
</feature>
<dbReference type="SMART" id="SM00250">
    <property type="entry name" value="PLEC"/>
    <property type="match status" value="5"/>
</dbReference>
<protein>
    <submittedName>
        <fullName evidence="4">Uncharacterized protein</fullName>
    </submittedName>
</protein>
<feature type="compositionally biased region" description="Polar residues" evidence="3">
    <location>
        <begin position="164"/>
        <end position="173"/>
    </location>
</feature>
<accession>A0ABP0GT67</accession>
<feature type="region of interest" description="Disordered" evidence="3">
    <location>
        <begin position="159"/>
        <end position="244"/>
    </location>
</feature>
<keyword evidence="1" id="KW-0597">Phosphoprotein</keyword>
<dbReference type="EMBL" id="CAWYQH010000141">
    <property type="protein sequence ID" value="CAK8694513.1"/>
    <property type="molecule type" value="Genomic_DNA"/>
</dbReference>
<feature type="compositionally biased region" description="Low complexity" evidence="3">
    <location>
        <begin position="174"/>
        <end position="187"/>
    </location>
</feature>
<evidence type="ECO:0000256" key="1">
    <source>
        <dbReference type="ARBA" id="ARBA00022553"/>
    </source>
</evidence>
<dbReference type="Proteomes" id="UP001642483">
    <property type="component" value="Unassembled WGS sequence"/>
</dbReference>
<dbReference type="SUPFAM" id="SSF75399">
    <property type="entry name" value="Plakin repeat"/>
    <property type="match status" value="1"/>
</dbReference>
<name>A0ABP0GT67_CLALP</name>
<evidence type="ECO:0000313" key="4">
    <source>
        <dbReference type="EMBL" id="CAK8694513.1"/>
    </source>
</evidence>
<proteinExistence type="predicted"/>
<feature type="compositionally biased region" description="Low complexity" evidence="3">
    <location>
        <begin position="101"/>
        <end position="112"/>
    </location>
</feature>
<evidence type="ECO:0000313" key="5">
    <source>
        <dbReference type="Proteomes" id="UP001642483"/>
    </source>
</evidence>
<evidence type="ECO:0000256" key="2">
    <source>
        <dbReference type="ARBA" id="ARBA00022737"/>
    </source>
</evidence>
<reference evidence="4 5" key="1">
    <citation type="submission" date="2024-02" db="EMBL/GenBank/DDBJ databases">
        <authorList>
            <person name="Daric V."/>
            <person name="Darras S."/>
        </authorList>
    </citation>
    <scope>NUCLEOTIDE SEQUENCE [LARGE SCALE GENOMIC DNA]</scope>
</reference>
<keyword evidence="2" id="KW-0677">Repeat</keyword>
<dbReference type="InterPro" id="IPR035915">
    <property type="entry name" value="Plakin_repeat_sf"/>
</dbReference>
<dbReference type="InterPro" id="IPR001101">
    <property type="entry name" value="Plectin_repeat"/>
</dbReference>
<dbReference type="PANTHER" id="PTHR23169:SF20">
    <property type="entry name" value="PLECTIN"/>
    <property type="match status" value="1"/>
</dbReference>
<dbReference type="PANTHER" id="PTHR23169">
    <property type="entry name" value="ENVOPLAKIN"/>
    <property type="match status" value="1"/>
</dbReference>
<sequence>MNALESLCVKMLCCFKSSSGSPNHQNGTYADVTAKQPSIAGSPKLRNVRSSQEEAKPLPVVVKLAEESVYLSPPDTVQTKYSTDVSTPDAREKAISGDALSTTSSNTSSCSSEEVAYITPTLSQEKIASPFLVDDDKVKNYEASEKLFEETVTTAPLSDDMYQAQMSPNGTKRSSTYSCSSSDSSDSLQENPSQNILPPEEKESDNGEGPNSDDDEKEKSSTVKSKLEEINSVSDTPEMPRRRKREDIVFQSSWRKPVKLEDLIAARLITDQTVEALESGELEESKVAENLRQHLRGDEPIAGLLLMETGEKMSLYDATKQNMVRRGTVLSLLEAQAATGSIIDPYTGERMSVDEAKARGLVDSQLGVMLLRAERAALGFKSKVQDKPLSLFEAMKRKLVVENHGIRLLEAQIATGGIIDPQANHRLPVDVAFERGLFDERLNKILEDSSDDTKGFFDPNTNENLTYLELMKRCVIDKDTSLRLLPLFKTKQPRGYWK</sequence>
<gene>
    <name evidence="4" type="ORF">CVLEPA_LOCUS27879</name>
</gene>
<feature type="region of interest" description="Disordered" evidence="3">
    <location>
        <begin position="78"/>
        <end position="112"/>
    </location>
</feature>
<dbReference type="Gene3D" id="3.90.1290.10">
    <property type="entry name" value="Plakin repeat"/>
    <property type="match status" value="1"/>
</dbReference>
<evidence type="ECO:0000256" key="3">
    <source>
        <dbReference type="SAM" id="MobiDB-lite"/>
    </source>
</evidence>
<organism evidence="4 5">
    <name type="scientific">Clavelina lepadiformis</name>
    <name type="common">Light-bulb sea squirt</name>
    <name type="synonym">Ascidia lepadiformis</name>
    <dbReference type="NCBI Taxonomy" id="159417"/>
    <lineage>
        <taxon>Eukaryota</taxon>
        <taxon>Metazoa</taxon>
        <taxon>Chordata</taxon>
        <taxon>Tunicata</taxon>
        <taxon>Ascidiacea</taxon>
        <taxon>Aplousobranchia</taxon>
        <taxon>Clavelinidae</taxon>
        <taxon>Clavelina</taxon>
    </lineage>
</organism>